<evidence type="ECO:0000313" key="4">
    <source>
        <dbReference type="Proteomes" id="UP000733744"/>
    </source>
</evidence>
<evidence type="ECO:0000256" key="1">
    <source>
        <dbReference type="SAM" id="Phobius"/>
    </source>
</evidence>
<dbReference type="RefSeq" id="WP_127029178.1">
    <property type="nucleotide sequence ID" value="NZ_RYFG02000088.1"/>
</dbReference>
<sequence length="203" mass="22764">MARDYKHRTQNKHTAASYRHNSGYKKNFGVWRWMLITALIILFVVFLVYLGSDGSKQVAATQQVAPVAPEAAKVEAPVEEKKPEPEPGPVLPQFDFYTILPEKEVIVPDYEINTRAREERVGQAKAASYILQAGSFRDFKDADSLRAKLALMGIESKVEKAKVGNVVWNRVKMGPYTQMASVSTIRSRLRENGIDAVVMEVGH</sequence>
<dbReference type="PROSITE" id="PS51724">
    <property type="entry name" value="SPOR"/>
    <property type="match status" value="1"/>
</dbReference>
<dbReference type="Gene3D" id="3.30.70.1070">
    <property type="entry name" value="Sporulation related repeat"/>
    <property type="match status" value="1"/>
</dbReference>
<keyword evidence="1" id="KW-0472">Membrane</keyword>
<proteinExistence type="predicted"/>
<accession>A0ABY3CC29</accession>
<evidence type="ECO:0000313" key="3">
    <source>
        <dbReference type="EMBL" id="TRW95589.1"/>
    </source>
</evidence>
<organism evidence="3 4">
    <name type="scientific">Candidatus Methylobacter oryzae</name>
    <dbReference type="NCBI Taxonomy" id="2497749"/>
    <lineage>
        <taxon>Bacteria</taxon>
        <taxon>Pseudomonadati</taxon>
        <taxon>Pseudomonadota</taxon>
        <taxon>Gammaproteobacteria</taxon>
        <taxon>Methylococcales</taxon>
        <taxon>Methylococcaceae</taxon>
        <taxon>Methylobacter</taxon>
    </lineage>
</organism>
<dbReference type="InterPro" id="IPR007730">
    <property type="entry name" value="SPOR-like_dom"/>
</dbReference>
<comment type="caution">
    <text evidence="3">The sequence shown here is derived from an EMBL/GenBank/DDBJ whole genome shotgun (WGS) entry which is preliminary data.</text>
</comment>
<dbReference type="PANTHER" id="PTHR38687">
    <property type="entry name" value="CELL DIVISION PROTEIN DEDD-RELATED"/>
    <property type="match status" value="1"/>
</dbReference>
<keyword evidence="4" id="KW-1185">Reference proteome</keyword>
<dbReference type="InterPro" id="IPR036680">
    <property type="entry name" value="SPOR-like_sf"/>
</dbReference>
<dbReference type="SUPFAM" id="SSF110997">
    <property type="entry name" value="Sporulation related repeat"/>
    <property type="match status" value="1"/>
</dbReference>
<feature type="transmembrane region" description="Helical" evidence="1">
    <location>
        <begin position="30"/>
        <end position="50"/>
    </location>
</feature>
<evidence type="ECO:0000259" key="2">
    <source>
        <dbReference type="PROSITE" id="PS51724"/>
    </source>
</evidence>
<protein>
    <submittedName>
        <fullName evidence="3">SPOR domain-containing protein</fullName>
    </submittedName>
</protein>
<keyword evidence="1" id="KW-1133">Transmembrane helix</keyword>
<dbReference type="InterPro" id="IPR052521">
    <property type="entry name" value="Cell_div_SPOR-domain"/>
</dbReference>
<reference evidence="3 4" key="1">
    <citation type="journal article" date="2019" name="Antonie Van Leeuwenhoek">
        <title>Description of 'Ca. Methylobacter oryzae' KRF1, a novel species from the environmentally important Methylobacter clade 2.</title>
        <authorList>
            <person name="Khatri K."/>
            <person name="Mohite J.A."/>
            <person name="Pandit P.S."/>
            <person name="Bahulikar R."/>
            <person name="Rahalkar M.C."/>
        </authorList>
    </citation>
    <scope>NUCLEOTIDE SEQUENCE [LARGE SCALE GENOMIC DNA]</scope>
    <source>
        <strain evidence="3 4">KRF1</strain>
    </source>
</reference>
<dbReference type="Proteomes" id="UP000733744">
    <property type="component" value="Unassembled WGS sequence"/>
</dbReference>
<dbReference type="PANTHER" id="PTHR38687:SF1">
    <property type="entry name" value="CELL DIVISION PROTEIN DEDD"/>
    <property type="match status" value="1"/>
</dbReference>
<name>A0ABY3CC29_9GAMM</name>
<feature type="domain" description="SPOR" evidence="2">
    <location>
        <begin position="123"/>
        <end position="201"/>
    </location>
</feature>
<dbReference type="EMBL" id="RYFG02000088">
    <property type="protein sequence ID" value="TRW95589.1"/>
    <property type="molecule type" value="Genomic_DNA"/>
</dbReference>
<keyword evidence="1" id="KW-0812">Transmembrane</keyword>
<dbReference type="Pfam" id="PF05036">
    <property type="entry name" value="SPOR"/>
    <property type="match status" value="1"/>
</dbReference>
<gene>
    <name evidence="3" type="ORF">EKO24_009660</name>
</gene>